<evidence type="ECO:0000313" key="2">
    <source>
        <dbReference type="EMBL" id="RFM28426.1"/>
    </source>
</evidence>
<keyword evidence="1" id="KW-0812">Transmembrane</keyword>
<keyword evidence="1" id="KW-1133">Transmembrane helix</keyword>
<dbReference type="EMBL" id="QTJV01000040">
    <property type="protein sequence ID" value="RFM28426.1"/>
    <property type="molecule type" value="Genomic_DNA"/>
</dbReference>
<organism evidence="2 3">
    <name type="scientific">Chitinophaga silvisoli</name>
    <dbReference type="NCBI Taxonomy" id="2291814"/>
    <lineage>
        <taxon>Bacteria</taxon>
        <taxon>Pseudomonadati</taxon>
        <taxon>Bacteroidota</taxon>
        <taxon>Chitinophagia</taxon>
        <taxon>Chitinophagales</taxon>
        <taxon>Chitinophagaceae</taxon>
        <taxon>Chitinophaga</taxon>
    </lineage>
</organism>
<evidence type="ECO:0000256" key="1">
    <source>
        <dbReference type="SAM" id="Phobius"/>
    </source>
</evidence>
<evidence type="ECO:0000313" key="3">
    <source>
        <dbReference type="Proteomes" id="UP000261174"/>
    </source>
</evidence>
<gene>
    <name evidence="2" type="ORF">DXN04_34070</name>
</gene>
<comment type="caution">
    <text evidence="2">The sequence shown here is derived from an EMBL/GenBank/DDBJ whole genome shotgun (WGS) entry which is preliminary data.</text>
</comment>
<keyword evidence="1" id="KW-0472">Membrane</keyword>
<protein>
    <submittedName>
        <fullName evidence="2">Uncharacterized protein</fullName>
    </submittedName>
</protein>
<keyword evidence="3" id="KW-1185">Reference proteome</keyword>
<reference evidence="2 3" key="1">
    <citation type="submission" date="2018-08" db="EMBL/GenBank/DDBJ databases">
        <title>Chitinophaga sp. K20C18050901, a novel bacterium isolated from forest soil.</title>
        <authorList>
            <person name="Wang C."/>
        </authorList>
    </citation>
    <scope>NUCLEOTIDE SEQUENCE [LARGE SCALE GENOMIC DNA]</scope>
    <source>
        <strain evidence="2 3">K20C18050901</strain>
    </source>
</reference>
<sequence length="73" mass="8222">MLVNFLKKGFIKLLLFLSLPVGLILLGIIYILILVDKKRVVLVLVMLLLLIVMVIFYVVCKAITLLESIFASC</sequence>
<proteinExistence type="predicted"/>
<dbReference type="Proteomes" id="UP000261174">
    <property type="component" value="Unassembled WGS sequence"/>
</dbReference>
<feature type="transmembrane region" description="Helical" evidence="1">
    <location>
        <begin position="12"/>
        <end position="34"/>
    </location>
</feature>
<feature type="transmembrane region" description="Helical" evidence="1">
    <location>
        <begin position="40"/>
        <end position="60"/>
    </location>
</feature>
<name>A0A3E1NKH1_9BACT</name>
<accession>A0A3E1NKH1</accession>
<dbReference type="AlphaFoldDB" id="A0A3E1NKH1"/>